<accession>A0ABV0EP22</accession>
<protein>
    <submittedName>
        <fullName evidence="1">Uncharacterized protein</fullName>
    </submittedName>
</protein>
<dbReference type="Proteomes" id="UP000664357">
    <property type="component" value="Unassembled WGS sequence"/>
</dbReference>
<dbReference type="EMBL" id="JAFREL020000001">
    <property type="protein sequence ID" value="MEO1769338.1"/>
    <property type="molecule type" value="Genomic_DNA"/>
</dbReference>
<dbReference type="RefSeq" id="WP_207704865.1">
    <property type="nucleotide sequence ID" value="NZ_JAFREL020000001.1"/>
</dbReference>
<comment type="caution">
    <text evidence="1">The sequence shown here is derived from an EMBL/GenBank/DDBJ whole genome shotgun (WGS) entry which is preliminary data.</text>
</comment>
<name>A0ABV0EP22_9ENTE</name>
<reference evidence="1 2" key="1">
    <citation type="submission" date="2024-02" db="EMBL/GenBank/DDBJ databases">
        <title>The Genome Sequence of Enterococcus sp. DIV0159.</title>
        <authorList>
            <person name="Earl A."/>
            <person name="Manson A."/>
            <person name="Gilmore M."/>
            <person name="Sanders J."/>
            <person name="Shea T."/>
            <person name="Howe W."/>
            <person name="Livny J."/>
            <person name="Cuomo C."/>
            <person name="Neafsey D."/>
            <person name="Birren B."/>
        </authorList>
    </citation>
    <scope>NUCLEOTIDE SEQUENCE [LARGE SCALE GENOMIC DNA]</scope>
    <source>
        <strain evidence="1 2">665A</strain>
    </source>
</reference>
<keyword evidence="2" id="KW-1185">Reference proteome</keyword>
<evidence type="ECO:0000313" key="2">
    <source>
        <dbReference type="Proteomes" id="UP000664357"/>
    </source>
</evidence>
<gene>
    <name evidence="1" type="ORF">JZO67_001289</name>
</gene>
<evidence type="ECO:0000313" key="1">
    <source>
        <dbReference type="EMBL" id="MEO1769338.1"/>
    </source>
</evidence>
<proteinExistence type="predicted"/>
<organism evidence="1 2">
    <name type="scientific">Candidatus Enterococcus ferrettii</name>
    <dbReference type="NCBI Taxonomy" id="2815324"/>
    <lineage>
        <taxon>Bacteria</taxon>
        <taxon>Bacillati</taxon>
        <taxon>Bacillota</taxon>
        <taxon>Bacilli</taxon>
        <taxon>Lactobacillales</taxon>
        <taxon>Enterococcaceae</taxon>
        <taxon>Enterococcus</taxon>
    </lineage>
</organism>
<sequence length="217" mass="25781">MKMGNESEIDIQDGKIPELEKMDFSSSSFDNEVYKSFFNTEDYVELVKEATRHKKSAILDVFNETMQIGDPRLDLLSNEYFRLSQEYKYLSFFERVFEINDNEAYIDLGGEDDKSKITKIMDRQCEGLDKIDRLIYVNQIDVMNNGNNYIYKIENINLLKLFIKCFLREKIWNSLYFNSHPMMLISNYDLSLPIIIDNDKDKKLYEKIANENNVFLR</sequence>